<protein>
    <submittedName>
        <fullName evidence="1">Uncharacterized protein</fullName>
    </submittedName>
</protein>
<reference evidence="1" key="1">
    <citation type="submission" date="2025-08" db="UniProtKB">
        <authorList>
            <consortium name="Ensembl"/>
        </authorList>
    </citation>
    <scope>IDENTIFICATION</scope>
</reference>
<dbReference type="Proteomes" id="UP000694565">
    <property type="component" value="Unplaced"/>
</dbReference>
<reference evidence="1" key="2">
    <citation type="submission" date="2025-09" db="UniProtKB">
        <authorList>
            <consortium name="Ensembl"/>
        </authorList>
    </citation>
    <scope>IDENTIFICATION</scope>
</reference>
<name>A0A8C2XBN6_CYCLU</name>
<proteinExistence type="predicted"/>
<dbReference type="Ensembl" id="ENSCLMT00005017332.1">
    <property type="protein sequence ID" value="ENSCLMP00005016348.1"/>
    <property type="gene ID" value="ENSCLMG00005008457.1"/>
</dbReference>
<dbReference type="AlphaFoldDB" id="A0A8C2XBN6"/>
<keyword evidence="2" id="KW-1185">Reference proteome</keyword>
<evidence type="ECO:0000313" key="2">
    <source>
        <dbReference type="Proteomes" id="UP000694565"/>
    </source>
</evidence>
<organism evidence="1 2">
    <name type="scientific">Cyclopterus lumpus</name>
    <name type="common">Lumpsucker</name>
    <dbReference type="NCBI Taxonomy" id="8103"/>
    <lineage>
        <taxon>Eukaryota</taxon>
        <taxon>Metazoa</taxon>
        <taxon>Chordata</taxon>
        <taxon>Craniata</taxon>
        <taxon>Vertebrata</taxon>
        <taxon>Euteleostomi</taxon>
        <taxon>Actinopterygii</taxon>
        <taxon>Neopterygii</taxon>
        <taxon>Teleostei</taxon>
        <taxon>Neoteleostei</taxon>
        <taxon>Acanthomorphata</taxon>
        <taxon>Eupercaria</taxon>
        <taxon>Perciformes</taxon>
        <taxon>Cottioidei</taxon>
        <taxon>Cottales</taxon>
        <taxon>Cyclopteridae</taxon>
        <taxon>Cyclopterus</taxon>
    </lineage>
</organism>
<sequence length="70" mass="7574">MPDLKGAHLDASGAAFAHGVGHGSTRRVDHGHKANEAKVVCLEVDIICVEGKTFGVLVLWQEHVAETWRD</sequence>
<dbReference type="GeneTree" id="ENSGT00940000177056"/>
<accession>A0A8C2XBN6</accession>
<evidence type="ECO:0000313" key="1">
    <source>
        <dbReference type="Ensembl" id="ENSCLMP00005016348.1"/>
    </source>
</evidence>